<accession>A0A0D2JCN0</accession>
<protein>
    <submittedName>
        <fullName evidence="1">Rhinocladiella mackenziei CBS 650.93 unplaced genomic scaffold supercont1.3, whole genome shotgun sequence</fullName>
    </submittedName>
</protein>
<reference evidence="1 2" key="1">
    <citation type="submission" date="2015-01" db="EMBL/GenBank/DDBJ databases">
        <title>The Genome Sequence of Rhinocladiella mackenzie CBS 650.93.</title>
        <authorList>
            <consortium name="The Broad Institute Genomics Platform"/>
            <person name="Cuomo C."/>
            <person name="de Hoog S."/>
            <person name="Gorbushina A."/>
            <person name="Stielow B."/>
            <person name="Teixiera M."/>
            <person name="Abouelleil A."/>
            <person name="Chapman S.B."/>
            <person name="Priest M."/>
            <person name="Young S.K."/>
            <person name="Wortman J."/>
            <person name="Nusbaum C."/>
            <person name="Birren B."/>
        </authorList>
    </citation>
    <scope>NUCLEOTIDE SEQUENCE [LARGE SCALE GENOMIC DNA]</scope>
    <source>
        <strain evidence="1 2">CBS 650.93</strain>
    </source>
</reference>
<dbReference type="HOGENOM" id="CLU_2265212_0_0_1"/>
<organism evidence="1 2">
    <name type="scientific">Rhinocladiella mackenziei CBS 650.93</name>
    <dbReference type="NCBI Taxonomy" id="1442369"/>
    <lineage>
        <taxon>Eukaryota</taxon>
        <taxon>Fungi</taxon>
        <taxon>Dikarya</taxon>
        <taxon>Ascomycota</taxon>
        <taxon>Pezizomycotina</taxon>
        <taxon>Eurotiomycetes</taxon>
        <taxon>Chaetothyriomycetidae</taxon>
        <taxon>Chaetothyriales</taxon>
        <taxon>Herpotrichiellaceae</taxon>
        <taxon>Rhinocladiella</taxon>
    </lineage>
</organism>
<dbReference type="RefSeq" id="XP_013274011.1">
    <property type="nucleotide sequence ID" value="XM_013418557.1"/>
</dbReference>
<sequence>MVNQMTKAGFINTQVVAKKIPIGPWSKGPMLKESGKFGLIAPYNAVYGMGVGCLRMCWDGTSAAGFSSRVSEGVEDEVGPRLLVSVRDPDSSSGQTLIAADTS</sequence>
<evidence type="ECO:0000313" key="2">
    <source>
        <dbReference type="Proteomes" id="UP000053617"/>
    </source>
</evidence>
<dbReference type="VEuPathDB" id="FungiDB:Z518_04851"/>
<dbReference type="GeneID" id="25292922"/>
<keyword evidence="2" id="KW-1185">Reference proteome</keyword>
<dbReference type="AlphaFoldDB" id="A0A0D2JCN0"/>
<proteinExistence type="predicted"/>
<dbReference type="EMBL" id="KN847477">
    <property type="protein sequence ID" value="KIX06875.1"/>
    <property type="molecule type" value="Genomic_DNA"/>
</dbReference>
<evidence type="ECO:0000313" key="1">
    <source>
        <dbReference type="EMBL" id="KIX06875.1"/>
    </source>
</evidence>
<name>A0A0D2JCN0_9EURO</name>
<gene>
    <name evidence="1" type="ORF">Z518_04851</name>
</gene>
<dbReference type="OrthoDB" id="2013972at2759"/>
<dbReference type="Proteomes" id="UP000053617">
    <property type="component" value="Unassembled WGS sequence"/>
</dbReference>
<dbReference type="STRING" id="1442369.A0A0D2JCN0"/>